<comment type="similarity">
    <text evidence="1">Belongs to the sigma-70 factor family. ECF subfamily.</text>
</comment>
<dbReference type="InterPro" id="IPR036388">
    <property type="entry name" value="WH-like_DNA-bd_sf"/>
</dbReference>
<dbReference type="Pfam" id="PF08281">
    <property type="entry name" value="Sigma70_r4_2"/>
    <property type="match status" value="1"/>
</dbReference>
<dbReference type="InterPro" id="IPR013324">
    <property type="entry name" value="RNA_pol_sigma_r3/r4-like"/>
</dbReference>
<dbReference type="InterPro" id="IPR007627">
    <property type="entry name" value="RNA_pol_sigma70_r2"/>
</dbReference>
<feature type="domain" description="RNA polymerase sigma-70 region 2" evidence="6">
    <location>
        <begin position="23"/>
        <end position="88"/>
    </location>
</feature>
<dbReference type="InterPro" id="IPR013325">
    <property type="entry name" value="RNA_pol_sigma_r2"/>
</dbReference>
<evidence type="ECO:0000256" key="4">
    <source>
        <dbReference type="ARBA" id="ARBA00023125"/>
    </source>
</evidence>
<keyword evidence="4" id="KW-0238">DNA-binding</keyword>
<dbReference type="EMBL" id="HF951689">
    <property type="protein sequence ID" value="CCW36088.1"/>
    <property type="molecule type" value="Genomic_DNA"/>
</dbReference>
<dbReference type="Pfam" id="PF04542">
    <property type="entry name" value="Sigma70_r2"/>
    <property type="match status" value="1"/>
</dbReference>
<dbReference type="GO" id="GO:0003677">
    <property type="term" value="F:DNA binding"/>
    <property type="evidence" value="ECO:0007669"/>
    <property type="project" value="UniProtKB-KW"/>
</dbReference>
<evidence type="ECO:0000313" key="9">
    <source>
        <dbReference type="Proteomes" id="UP000014227"/>
    </source>
</evidence>
<keyword evidence="9" id="KW-1185">Reference proteome</keyword>
<dbReference type="eggNOG" id="COG1595">
    <property type="taxonomic scope" value="Bacteria"/>
</dbReference>
<dbReference type="PATRIC" id="fig|1303518.3.peg.2371"/>
<evidence type="ECO:0000256" key="1">
    <source>
        <dbReference type="ARBA" id="ARBA00010641"/>
    </source>
</evidence>
<proteinExistence type="inferred from homology"/>
<evidence type="ECO:0000256" key="5">
    <source>
        <dbReference type="ARBA" id="ARBA00023163"/>
    </source>
</evidence>
<keyword evidence="3" id="KW-0731">Sigma factor</keyword>
<evidence type="ECO:0000256" key="3">
    <source>
        <dbReference type="ARBA" id="ARBA00023082"/>
    </source>
</evidence>
<sequence>MDIANLVTTSAKAQNDREEFDRLVRRCHRQAYNIAYRLTGNHADAEDLTQESFLRAYRFFDRYNRSMPFENWLYRIMSRVFIDELRKKPKCHIQSLDQPLPGNDNDSDILLEIPDPDSDPQTILMNQTLEENLQLALNSLPVEFRVAVVLADIEGLSYEEIAQSMGCSLGTVRSRLHRGRKMLRKKLNIFPKEETADDENDSYTGLGIEETA</sequence>
<dbReference type="STRING" id="454171.CP488_01814"/>
<dbReference type="HOGENOM" id="CLU_047691_3_0_0"/>
<dbReference type="Proteomes" id="UP000014227">
    <property type="component" value="Chromosome I"/>
</dbReference>
<evidence type="ECO:0000259" key="7">
    <source>
        <dbReference type="Pfam" id="PF08281"/>
    </source>
</evidence>
<organism evidence="8 9">
    <name type="scientific">Chthonomonas calidirosea (strain DSM 23976 / ICMP 18418 / T49)</name>
    <dbReference type="NCBI Taxonomy" id="1303518"/>
    <lineage>
        <taxon>Bacteria</taxon>
        <taxon>Bacillati</taxon>
        <taxon>Armatimonadota</taxon>
        <taxon>Chthonomonadia</taxon>
        <taxon>Chthonomonadales</taxon>
        <taxon>Chthonomonadaceae</taxon>
        <taxon>Chthonomonas</taxon>
    </lineage>
</organism>
<dbReference type="Gene3D" id="1.10.10.10">
    <property type="entry name" value="Winged helix-like DNA-binding domain superfamily/Winged helix DNA-binding domain"/>
    <property type="match status" value="1"/>
</dbReference>
<dbReference type="SUPFAM" id="SSF88659">
    <property type="entry name" value="Sigma3 and sigma4 domains of RNA polymerase sigma factors"/>
    <property type="match status" value="1"/>
</dbReference>
<gene>
    <name evidence="8" type="ORF">CCALI_02281</name>
</gene>
<accession>S0EW47</accession>
<keyword evidence="2" id="KW-0805">Transcription regulation</keyword>
<dbReference type="InterPro" id="IPR014284">
    <property type="entry name" value="RNA_pol_sigma-70_dom"/>
</dbReference>
<dbReference type="InterPro" id="IPR039425">
    <property type="entry name" value="RNA_pol_sigma-70-like"/>
</dbReference>
<name>S0EW47_CHTCT</name>
<feature type="domain" description="RNA polymerase sigma factor 70 region 4 type 2" evidence="7">
    <location>
        <begin position="131"/>
        <end position="183"/>
    </location>
</feature>
<protein>
    <submittedName>
        <fullName evidence="8">RNA polymerase sigma factor, sigma-70 family</fullName>
    </submittedName>
</protein>
<dbReference type="AlphaFoldDB" id="S0EW47"/>
<dbReference type="InterPro" id="IPR013249">
    <property type="entry name" value="RNA_pol_sigma70_r4_t2"/>
</dbReference>
<dbReference type="KEGG" id="ccz:CCALI_02281"/>
<reference evidence="9" key="1">
    <citation type="submission" date="2013-03" db="EMBL/GenBank/DDBJ databases">
        <title>Genome sequence of Chthonomonas calidirosea, the first sequenced genome from the Armatimonadetes phylum (formally candidate division OP10).</title>
        <authorList>
            <person name="Lee K.C.Y."/>
            <person name="Morgan X.C."/>
            <person name="Dunfield P.F."/>
            <person name="Tamas I."/>
            <person name="Houghton K.M."/>
            <person name="Vyssotski M."/>
            <person name="Ryan J.L.J."/>
            <person name="Lagutin K."/>
            <person name="McDonald I.R."/>
            <person name="Stott M.B."/>
        </authorList>
    </citation>
    <scope>NUCLEOTIDE SEQUENCE [LARGE SCALE GENOMIC DNA]</scope>
    <source>
        <strain evidence="9">DSM 23976 / ICMP 18418 / T49</strain>
    </source>
</reference>
<evidence type="ECO:0000313" key="8">
    <source>
        <dbReference type="EMBL" id="CCW36088.1"/>
    </source>
</evidence>
<dbReference type="NCBIfam" id="TIGR02937">
    <property type="entry name" value="sigma70-ECF"/>
    <property type="match status" value="1"/>
</dbReference>
<dbReference type="GO" id="GO:0016987">
    <property type="term" value="F:sigma factor activity"/>
    <property type="evidence" value="ECO:0007669"/>
    <property type="project" value="UniProtKB-KW"/>
</dbReference>
<dbReference type="FunCoup" id="S0EW47">
    <property type="interactions" value="25"/>
</dbReference>
<evidence type="ECO:0000256" key="2">
    <source>
        <dbReference type="ARBA" id="ARBA00023015"/>
    </source>
</evidence>
<dbReference type="OrthoDB" id="9803470at2"/>
<dbReference type="InParanoid" id="S0EW47"/>
<dbReference type="CDD" id="cd06171">
    <property type="entry name" value="Sigma70_r4"/>
    <property type="match status" value="1"/>
</dbReference>
<keyword evidence="5" id="KW-0804">Transcription</keyword>
<dbReference type="GO" id="GO:0006352">
    <property type="term" value="P:DNA-templated transcription initiation"/>
    <property type="evidence" value="ECO:0007669"/>
    <property type="project" value="InterPro"/>
</dbReference>
<dbReference type="Gene3D" id="1.10.1740.10">
    <property type="match status" value="1"/>
</dbReference>
<dbReference type="SUPFAM" id="SSF88946">
    <property type="entry name" value="Sigma2 domain of RNA polymerase sigma factors"/>
    <property type="match status" value="1"/>
</dbReference>
<evidence type="ECO:0000259" key="6">
    <source>
        <dbReference type="Pfam" id="PF04542"/>
    </source>
</evidence>
<dbReference type="PANTHER" id="PTHR43133">
    <property type="entry name" value="RNA POLYMERASE ECF-TYPE SIGMA FACTO"/>
    <property type="match status" value="1"/>
</dbReference>
<dbReference type="PANTHER" id="PTHR43133:SF8">
    <property type="entry name" value="RNA POLYMERASE SIGMA FACTOR HI_1459-RELATED"/>
    <property type="match status" value="1"/>
</dbReference>
<dbReference type="RefSeq" id="WP_016483608.1">
    <property type="nucleotide sequence ID" value="NC_021487.1"/>
</dbReference>